<dbReference type="InterPro" id="IPR036249">
    <property type="entry name" value="Thioredoxin-like_sf"/>
</dbReference>
<gene>
    <name evidence="7" type="ORF">PENSTE_c005G01571</name>
</gene>
<dbReference type="PROSITE" id="PS50405">
    <property type="entry name" value="GST_CTER"/>
    <property type="match status" value="1"/>
</dbReference>
<feature type="domain" description="GST C-terminal" evidence="6">
    <location>
        <begin position="88"/>
        <end position="211"/>
    </location>
</feature>
<dbReference type="InterPro" id="IPR004045">
    <property type="entry name" value="Glutathione_S-Trfase_N"/>
</dbReference>
<dbReference type="STRING" id="303698.A0A1V6TL48"/>
<dbReference type="AlphaFoldDB" id="A0A1V6TL48"/>
<comment type="similarity">
    <text evidence="1">Belongs to the GST superfamily.</text>
</comment>
<reference evidence="8" key="1">
    <citation type="journal article" date="2017" name="Nat. Microbiol.">
        <title>Global analysis of biosynthetic gene clusters reveals vast potential of secondary metabolite production in Penicillium species.</title>
        <authorList>
            <person name="Nielsen J.C."/>
            <person name="Grijseels S."/>
            <person name="Prigent S."/>
            <person name="Ji B."/>
            <person name="Dainat J."/>
            <person name="Nielsen K.F."/>
            <person name="Frisvad J.C."/>
            <person name="Workman M."/>
            <person name="Nielsen J."/>
        </authorList>
    </citation>
    <scope>NUCLEOTIDE SEQUENCE [LARGE SCALE GENOMIC DNA]</scope>
    <source>
        <strain evidence="8">IBT 24891</strain>
    </source>
</reference>
<dbReference type="CDD" id="cd03046">
    <property type="entry name" value="GST_N_GTT1_like"/>
    <property type="match status" value="1"/>
</dbReference>
<dbReference type="Pfam" id="PF00043">
    <property type="entry name" value="GST_C"/>
    <property type="match status" value="1"/>
</dbReference>
<evidence type="ECO:0000259" key="5">
    <source>
        <dbReference type="PROSITE" id="PS50404"/>
    </source>
</evidence>
<proteinExistence type="inferred from homology"/>
<dbReference type="PROSITE" id="PS50404">
    <property type="entry name" value="GST_NTER"/>
    <property type="match status" value="1"/>
</dbReference>
<evidence type="ECO:0000259" key="6">
    <source>
        <dbReference type="PROSITE" id="PS50405"/>
    </source>
</evidence>
<dbReference type="InterPro" id="IPR040079">
    <property type="entry name" value="Glutathione_S-Trfase"/>
</dbReference>
<sequence length="216" mass="24665">MSLTIHHLHLSQSDRILWLCEELSIPYTLKTYNRDKQTSLSPESYKELHPIGTAPIIQEGSITLGETNAIFEYILTKYGQGRLVLSPDHPNYADYVFWLHHVQGTLQPALNSTLTASEGDMMGQVMKARLNRSLDMMNSQLKTNEYIAGDEFTAADCMMMFPLTTFRLFVPFSLEEYPFIVEYLHRISEREGYRVAMEKADPGLARPITAVVNLNK</sequence>
<comment type="caution">
    <text evidence="7">The sequence shown here is derived from an EMBL/GenBank/DDBJ whole genome shotgun (WGS) entry which is preliminary data.</text>
</comment>
<dbReference type="SFLD" id="SFLDG00358">
    <property type="entry name" value="Main_(cytGST)"/>
    <property type="match status" value="1"/>
</dbReference>
<dbReference type="FunFam" id="3.40.30.10:FF:000156">
    <property type="entry name" value="Glutathione S-transferase 1"/>
    <property type="match status" value="1"/>
</dbReference>
<dbReference type="SFLD" id="SFLDS00019">
    <property type="entry name" value="Glutathione_Transferase_(cytos"/>
    <property type="match status" value="1"/>
</dbReference>
<keyword evidence="8" id="KW-1185">Reference proteome</keyword>
<dbReference type="GO" id="GO:0004602">
    <property type="term" value="F:glutathione peroxidase activity"/>
    <property type="evidence" value="ECO:0007669"/>
    <property type="project" value="UniProtKB-ARBA"/>
</dbReference>
<dbReference type="Pfam" id="PF13409">
    <property type="entry name" value="GST_N_2"/>
    <property type="match status" value="1"/>
</dbReference>
<dbReference type="SUPFAM" id="SSF47616">
    <property type="entry name" value="GST C-terminal domain-like"/>
    <property type="match status" value="1"/>
</dbReference>
<evidence type="ECO:0000256" key="4">
    <source>
        <dbReference type="ARBA" id="ARBA00047960"/>
    </source>
</evidence>
<dbReference type="GO" id="GO:0004364">
    <property type="term" value="F:glutathione transferase activity"/>
    <property type="evidence" value="ECO:0007669"/>
    <property type="project" value="UniProtKB-EC"/>
</dbReference>
<dbReference type="PANTHER" id="PTHR44051">
    <property type="entry name" value="GLUTATHIONE S-TRANSFERASE-RELATED"/>
    <property type="match status" value="1"/>
</dbReference>
<dbReference type="SUPFAM" id="SSF52833">
    <property type="entry name" value="Thioredoxin-like"/>
    <property type="match status" value="1"/>
</dbReference>
<dbReference type="InterPro" id="IPR004046">
    <property type="entry name" value="GST_C"/>
</dbReference>
<evidence type="ECO:0000256" key="1">
    <source>
        <dbReference type="ARBA" id="ARBA00007409"/>
    </source>
</evidence>
<dbReference type="PANTHER" id="PTHR44051:SF9">
    <property type="entry name" value="GLUTATHIONE S-TRANSFERASE 1"/>
    <property type="match status" value="1"/>
</dbReference>
<dbReference type="Gene3D" id="1.20.1050.10">
    <property type="match status" value="1"/>
</dbReference>
<keyword evidence="3" id="KW-0808">Transferase</keyword>
<dbReference type="InterPro" id="IPR036282">
    <property type="entry name" value="Glutathione-S-Trfase_C_sf"/>
</dbReference>
<dbReference type="EC" id="2.5.1.18" evidence="2"/>
<dbReference type="OrthoDB" id="2309723at2759"/>
<feature type="domain" description="GST N-terminal" evidence="5">
    <location>
        <begin position="1"/>
        <end position="82"/>
    </location>
</feature>
<evidence type="ECO:0000313" key="7">
    <source>
        <dbReference type="EMBL" id="OQE26549.1"/>
    </source>
</evidence>
<dbReference type="Gene3D" id="3.40.30.10">
    <property type="entry name" value="Glutaredoxin"/>
    <property type="match status" value="1"/>
</dbReference>
<accession>A0A1V6TL48</accession>
<dbReference type="Proteomes" id="UP000191285">
    <property type="component" value="Unassembled WGS sequence"/>
</dbReference>
<dbReference type="EMBL" id="MLKD01000005">
    <property type="protein sequence ID" value="OQE26549.1"/>
    <property type="molecule type" value="Genomic_DNA"/>
</dbReference>
<dbReference type="SFLD" id="SFLDG01150">
    <property type="entry name" value="Main.1:_Beta-like"/>
    <property type="match status" value="1"/>
</dbReference>
<evidence type="ECO:0000313" key="8">
    <source>
        <dbReference type="Proteomes" id="UP000191285"/>
    </source>
</evidence>
<evidence type="ECO:0000256" key="3">
    <source>
        <dbReference type="ARBA" id="ARBA00022679"/>
    </source>
</evidence>
<protein>
    <recommendedName>
        <fullName evidence="2">glutathione transferase</fullName>
        <ecNumber evidence="2">2.5.1.18</ecNumber>
    </recommendedName>
</protein>
<dbReference type="InterPro" id="IPR010987">
    <property type="entry name" value="Glutathione-S-Trfase_C-like"/>
</dbReference>
<evidence type="ECO:0000256" key="2">
    <source>
        <dbReference type="ARBA" id="ARBA00012452"/>
    </source>
</evidence>
<comment type="catalytic activity">
    <reaction evidence="4">
        <text>RX + glutathione = an S-substituted glutathione + a halide anion + H(+)</text>
        <dbReference type="Rhea" id="RHEA:16437"/>
        <dbReference type="ChEBI" id="CHEBI:15378"/>
        <dbReference type="ChEBI" id="CHEBI:16042"/>
        <dbReference type="ChEBI" id="CHEBI:17792"/>
        <dbReference type="ChEBI" id="CHEBI:57925"/>
        <dbReference type="ChEBI" id="CHEBI:90779"/>
        <dbReference type="EC" id="2.5.1.18"/>
    </reaction>
</comment>
<organism evidence="7 8">
    <name type="scientific">Penicillium steckii</name>
    <dbReference type="NCBI Taxonomy" id="303698"/>
    <lineage>
        <taxon>Eukaryota</taxon>
        <taxon>Fungi</taxon>
        <taxon>Dikarya</taxon>
        <taxon>Ascomycota</taxon>
        <taxon>Pezizomycotina</taxon>
        <taxon>Eurotiomycetes</taxon>
        <taxon>Eurotiomycetidae</taxon>
        <taxon>Eurotiales</taxon>
        <taxon>Aspergillaceae</taxon>
        <taxon>Penicillium</taxon>
    </lineage>
</organism>
<dbReference type="GO" id="GO:0005737">
    <property type="term" value="C:cytoplasm"/>
    <property type="evidence" value="ECO:0007669"/>
    <property type="project" value="UniProtKB-ARBA"/>
</dbReference>
<name>A0A1V6TL48_9EURO</name>